<dbReference type="STRING" id="128944.AWM75_03940"/>
<evidence type="ECO:0000256" key="1">
    <source>
        <dbReference type="ARBA" id="ARBA00022857"/>
    </source>
</evidence>
<dbReference type="GO" id="GO:0070402">
    <property type="term" value="F:NADPH binding"/>
    <property type="evidence" value="ECO:0007669"/>
    <property type="project" value="TreeGrafter"/>
</dbReference>
<dbReference type="SUPFAM" id="SSF50129">
    <property type="entry name" value="GroES-like"/>
    <property type="match status" value="1"/>
</dbReference>
<dbReference type="RefSeq" id="WP_067978494.1">
    <property type="nucleotide sequence ID" value="NZ_CP014163.1"/>
</dbReference>
<keyword evidence="1" id="KW-0521">NADP</keyword>
<evidence type="ECO:0000313" key="3">
    <source>
        <dbReference type="Proteomes" id="UP000062260"/>
    </source>
</evidence>
<dbReference type="InterPro" id="IPR020843">
    <property type="entry name" value="ER"/>
</dbReference>
<reference evidence="3" key="2">
    <citation type="submission" date="2016-01" db="EMBL/GenBank/DDBJ databases">
        <title>Six Aerococcus type strain genome sequencing and assembly using PacBio and Illumina Hiseq.</title>
        <authorList>
            <person name="Carkaci D."/>
            <person name="Dargis R."/>
            <person name="Nielsen X.C."/>
            <person name="Skovgaard O."/>
            <person name="Fuursted K."/>
            <person name="Christensen J.J."/>
        </authorList>
    </citation>
    <scope>NUCLEOTIDE SEQUENCE [LARGE SCALE GENOMIC DNA]</scope>
    <source>
        <strain evidence="3">CCUG42038B</strain>
    </source>
</reference>
<dbReference type="OrthoDB" id="9792162at2"/>
<keyword evidence="3" id="KW-1185">Reference proteome</keyword>
<accession>A0A0X8FL30</accession>
<gene>
    <name evidence="2" type="ORF">AWM75_03940</name>
</gene>
<dbReference type="SUPFAM" id="SSF51735">
    <property type="entry name" value="NAD(P)-binding Rossmann-fold domains"/>
    <property type="match status" value="1"/>
</dbReference>
<dbReference type="PANTHER" id="PTHR44154">
    <property type="entry name" value="QUINONE OXIDOREDUCTASE"/>
    <property type="match status" value="1"/>
</dbReference>
<dbReference type="InterPro" id="IPR051603">
    <property type="entry name" value="Zinc-ADH_QOR/CCCR"/>
</dbReference>
<evidence type="ECO:0000313" key="2">
    <source>
        <dbReference type="EMBL" id="AMB99207.1"/>
    </source>
</evidence>
<reference evidence="2 3" key="1">
    <citation type="journal article" date="2016" name="Genome Announc.">
        <title>Complete Genome Sequences of Aerococcus christensenii CCUG 28831T, Aerococcus sanguinicola CCUG 43001T, Aerococcus urinae CCUG 36881T, Aerococcus urinaeequi CCUG 28094T, Aerococcus urinaehominis CCUG 42038 BT, and Aerococcus viridans CCUG 4311T.</title>
        <authorList>
            <person name="Carkaci D."/>
            <person name="Dargis R."/>
            <person name="Nielsen X.C."/>
            <person name="Skovgaard O."/>
            <person name="Fuursted K."/>
            <person name="Christensen J.J."/>
        </authorList>
    </citation>
    <scope>NUCLEOTIDE SEQUENCE [LARGE SCALE GENOMIC DNA]</scope>
    <source>
        <strain evidence="2 3">CCUG42038B</strain>
    </source>
</reference>
<dbReference type="Pfam" id="PF08240">
    <property type="entry name" value="ADH_N"/>
    <property type="match status" value="1"/>
</dbReference>
<protein>
    <submittedName>
        <fullName evidence="2">Uncharacterized protein</fullName>
    </submittedName>
</protein>
<dbReference type="PANTHER" id="PTHR44154:SF1">
    <property type="entry name" value="QUINONE OXIDOREDUCTASE"/>
    <property type="match status" value="1"/>
</dbReference>
<dbReference type="Pfam" id="PF00107">
    <property type="entry name" value="ADH_zinc_N"/>
    <property type="match status" value="1"/>
</dbReference>
<dbReference type="InterPro" id="IPR011032">
    <property type="entry name" value="GroES-like_sf"/>
</dbReference>
<dbReference type="InterPro" id="IPR013149">
    <property type="entry name" value="ADH-like_C"/>
</dbReference>
<dbReference type="Gene3D" id="3.40.50.720">
    <property type="entry name" value="NAD(P)-binding Rossmann-like Domain"/>
    <property type="match status" value="1"/>
</dbReference>
<dbReference type="CDD" id="cd08253">
    <property type="entry name" value="zeta_crystallin"/>
    <property type="match status" value="1"/>
</dbReference>
<dbReference type="AlphaFoldDB" id="A0A0X8FL30"/>
<dbReference type="EMBL" id="CP014163">
    <property type="protein sequence ID" value="AMB99207.1"/>
    <property type="molecule type" value="Genomic_DNA"/>
</dbReference>
<dbReference type="GO" id="GO:0003730">
    <property type="term" value="F:mRNA 3'-UTR binding"/>
    <property type="evidence" value="ECO:0007669"/>
    <property type="project" value="TreeGrafter"/>
</dbReference>
<dbReference type="SMART" id="SM00829">
    <property type="entry name" value="PKS_ER"/>
    <property type="match status" value="1"/>
</dbReference>
<dbReference type="KEGG" id="auh:AWM75_03940"/>
<sequence>MVNQMQAIQINQFGDTSQVLELATTDLPSPGPSQVLVALAYAGVNPNDTYVRTGQYGLYQPKLPYTPGFDGVGRVQAVGSNVDKWQPGDRVQVFSFNHLDQQTGTYAHYCLVDQNSVWPLPDQVSFQAGGALGIPSLVAYQAVCLRGQAKAGERILIHGGSGAVGSFAIQYAKILGGQVLASSSNSQSRQDLLRLGADQAIDHISLDQVDQAIDQYGHFDLIIEMLADQNMETDLRLLAPFGRLVVVGARGQVKISPRQILAKELDVLGVALPNLSDQTLDAMQNQINDWLIQGRVVPQVSQVFPLNQARQAQDAVLESKPVGKIIIAIDEDLS</sequence>
<name>A0A0X8FL30_9LACT</name>
<dbReference type="Gene3D" id="3.90.180.10">
    <property type="entry name" value="Medium-chain alcohol dehydrogenases, catalytic domain"/>
    <property type="match status" value="1"/>
</dbReference>
<dbReference type="GO" id="GO:0005829">
    <property type="term" value="C:cytosol"/>
    <property type="evidence" value="ECO:0007669"/>
    <property type="project" value="TreeGrafter"/>
</dbReference>
<dbReference type="InterPro" id="IPR036291">
    <property type="entry name" value="NAD(P)-bd_dom_sf"/>
</dbReference>
<organism evidence="2 3">
    <name type="scientific">Aerococcus urinaehominis</name>
    <dbReference type="NCBI Taxonomy" id="128944"/>
    <lineage>
        <taxon>Bacteria</taxon>
        <taxon>Bacillati</taxon>
        <taxon>Bacillota</taxon>
        <taxon>Bacilli</taxon>
        <taxon>Lactobacillales</taxon>
        <taxon>Aerococcaceae</taxon>
        <taxon>Aerococcus</taxon>
    </lineage>
</organism>
<dbReference type="InterPro" id="IPR013154">
    <property type="entry name" value="ADH-like_N"/>
</dbReference>
<proteinExistence type="predicted"/>
<dbReference type="Proteomes" id="UP000062260">
    <property type="component" value="Chromosome"/>
</dbReference>
<dbReference type="GO" id="GO:0003960">
    <property type="term" value="F:quinone reductase (NADPH) activity"/>
    <property type="evidence" value="ECO:0007669"/>
    <property type="project" value="TreeGrafter"/>
</dbReference>